<keyword evidence="4" id="KW-1185">Reference proteome</keyword>
<feature type="domain" description="YNCE-like beta-propeller" evidence="2">
    <location>
        <begin position="110"/>
        <end position="181"/>
    </location>
</feature>
<reference evidence="3 4" key="1">
    <citation type="submission" date="2017-10" db="EMBL/GenBank/DDBJ databases">
        <title>The draft genome sequence of Lewinella nigricans NBRC 102662.</title>
        <authorList>
            <person name="Wang K."/>
        </authorList>
    </citation>
    <scope>NUCLEOTIDE SEQUENCE [LARGE SCALE GENOMIC DNA]</scope>
    <source>
        <strain evidence="3 4">NBRC 102662</strain>
    </source>
</reference>
<organism evidence="3 4">
    <name type="scientific">Flavilitoribacter nigricans (strain ATCC 23147 / DSM 23189 / NBRC 102662 / NCIMB 1420 / SS-2)</name>
    <name type="common">Lewinella nigricans</name>
    <dbReference type="NCBI Taxonomy" id="1122177"/>
    <lineage>
        <taxon>Bacteria</taxon>
        <taxon>Pseudomonadati</taxon>
        <taxon>Bacteroidota</taxon>
        <taxon>Saprospiria</taxon>
        <taxon>Saprospirales</taxon>
        <taxon>Lewinellaceae</taxon>
        <taxon>Flavilitoribacter</taxon>
    </lineage>
</organism>
<dbReference type="NCBIfam" id="TIGR02276">
    <property type="entry name" value="beta_rpt_yvtn"/>
    <property type="match status" value="1"/>
</dbReference>
<evidence type="ECO:0000259" key="2">
    <source>
        <dbReference type="Pfam" id="PF21783"/>
    </source>
</evidence>
<sequence length="353" mass="38103">MYRHLWILFGLIFVLACNDQEAASGEQSAPPEATPPSPEGMAIITNEDGQSISFLNLATQEVRKEIEVGKRPRGVKVNKASGRAYVAVSGSPKCPPWVDEEECAAKGVDKSADGIAEIDLEKMEVLQILPAGSDPEQFDIGKDGKYLFIANEDVGKLSVVDIAQKAIIKEIEVSEEPEGVRVSPDGKIVVVTCEEEGELAFVSTEQLELIGMLTVGKRPRDLVFTKDSETLYVTCEASGYISKVDVSERKVLSNIKLGGGNLPVGIVLSPDEKTLYIAGGRGKSVLEVDLENEKVSRSVPVEERPWGLDKDLSGGLLISANGGSNDISLIDIRNFEVIRNIDVGEGPWGVCVY</sequence>
<dbReference type="EMBL" id="PDUD01000001">
    <property type="protein sequence ID" value="PHN08456.1"/>
    <property type="molecule type" value="Genomic_DNA"/>
</dbReference>
<proteinExistence type="predicted"/>
<dbReference type="InterPro" id="IPR011964">
    <property type="entry name" value="YVTN_b-propeller_repeat"/>
</dbReference>
<dbReference type="Pfam" id="PF21783">
    <property type="entry name" value="YNCE"/>
    <property type="match status" value="1"/>
</dbReference>
<dbReference type="AlphaFoldDB" id="A0A2D0NJB8"/>
<evidence type="ECO:0000313" key="4">
    <source>
        <dbReference type="Proteomes" id="UP000223913"/>
    </source>
</evidence>
<dbReference type="InterPro" id="IPR011045">
    <property type="entry name" value="N2O_reductase_N"/>
</dbReference>
<keyword evidence="1" id="KW-0732">Signal</keyword>
<evidence type="ECO:0000256" key="1">
    <source>
        <dbReference type="ARBA" id="ARBA00022729"/>
    </source>
</evidence>
<dbReference type="Proteomes" id="UP000223913">
    <property type="component" value="Unassembled WGS sequence"/>
</dbReference>
<dbReference type="PANTHER" id="PTHR47197:SF3">
    <property type="entry name" value="DIHYDRO-HEME D1 DEHYDROGENASE"/>
    <property type="match status" value="1"/>
</dbReference>
<dbReference type="InterPro" id="IPR051200">
    <property type="entry name" value="Host-pathogen_enzymatic-act"/>
</dbReference>
<evidence type="ECO:0000313" key="3">
    <source>
        <dbReference type="EMBL" id="PHN08456.1"/>
    </source>
</evidence>
<protein>
    <recommendedName>
        <fullName evidence="2">YNCE-like beta-propeller domain-containing protein</fullName>
    </recommendedName>
</protein>
<dbReference type="PROSITE" id="PS51257">
    <property type="entry name" value="PROKAR_LIPOPROTEIN"/>
    <property type="match status" value="1"/>
</dbReference>
<name>A0A2D0NJB8_FLAN2</name>
<comment type="caution">
    <text evidence="3">The sequence shown here is derived from an EMBL/GenBank/DDBJ whole genome shotgun (WGS) entry which is preliminary data.</text>
</comment>
<dbReference type="SUPFAM" id="SSF50974">
    <property type="entry name" value="Nitrous oxide reductase, N-terminal domain"/>
    <property type="match status" value="1"/>
</dbReference>
<dbReference type="RefSeq" id="WP_099148048.1">
    <property type="nucleotide sequence ID" value="NZ_PDUD01000001.1"/>
</dbReference>
<dbReference type="OrthoDB" id="9790815at2"/>
<dbReference type="Gene3D" id="2.130.10.10">
    <property type="entry name" value="YVTN repeat-like/Quinoprotein amine dehydrogenase"/>
    <property type="match status" value="3"/>
</dbReference>
<dbReference type="InterPro" id="IPR019405">
    <property type="entry name" value="Lactonase_7-beta_prop"/>
</dbReference>
<accession>A0A2D0NJB8</accession>
<dbReference type="InterPro" id="IPR048433">
    <property type="entry name" value="YNCE-like_beta-prop"/>
</dbReference>
<dbReference type="InterPro" id="IPR015943">
    <property type="entry name" value="WD40/YVTN_repeat-like_dom_sf"/>
</dbReference>
<gene>
    <name evidence="3" type="ORF">CRP01_00655</name>
</gene>
<dbReference type="Pfam" id="PF10282">
    <property type="entry name" value="Lactonase"/>
    <property type="match status" value="1"/>
</dbReference>
<dbReference type="PANTHER" id="PTHR47197">
    <property type="entry name" value="PROTEIN NIRF"/>
    <property type="match status" value="1"/>
</dbReference>